<organism evidence="1">
    <name type="scientific">Streptomyces tabacisoli</name>
    <dbReference type="NCBI Taxonomy" id="3156398"/>
    <lineage>
        <taxon>Bacteria</taxon>
        <taxon>Bacillati</taxon>
        <taxon>Actinomycetota</taxon>
        <taxon>Actinomycetes</taxon>
        <taxon>Kitasatosporales</taxon>
        <taxon>Streptomycetaceae</taxon>
        <taxon>Streptomyces</taxon>
    </lineage>
</organism>
<protein>
    <recommendedName>
        <fullName evidence="2">DUF5753 domain-containing protein</fullName>
    </recommendedName>
</protein>
<reference evidence="1" key="1">
    <citation type="submission" date="2024-06" db="EMBL/GenBank/DDBJ databases">
        <title>Streptomyces sp. strain HUAS MG91 genome sequences.</title>
        <authorList>
            <person name="Mo P."/>
        </authorList>
    </citation>
    <scope>NUCLEOTIDE SEQUENCE</scope>
    <source>
        <strain evidence="1">HUAS MG91</strain>
    </source>
</reference>
<dbReference type="EMBL" id="CP159534">
    <property type="protein sequence ID" value="XCJ72775.1"/>
    <property type="molecule type" value="Genomic_DNA"/>
</dbReference>
<sequence>MLLMQVAQRGTSPKSRRLTMVDFVQDGADLFSTLCVNSSLPMLARVDPYRTRILTSADMPQFLSEIDATCDFVMGQEERDVLEKIRGLAERCAEAASLELHLEGD</sequence>
<accession>A0AAU8IX19</accession>
<name>A0AAU8IX19_9ACTN</name>
<dbReference type="RefSeq" id="WP_353944295.1">
    <property type="nucleotide sequence ID" value="NZ_CP159534.1"/>
</dbReference>
<proteinExistence type="predicted"/>
<evidence type="ECO:0008006" key="2">
    <source>
        <dbReference type="Google" id="ProtNLM"/>
    </source>
</evidence>
<dbReference type="AlphaFoldDB" id="A0AAU8IX19"/>
<dbReference type="KEGG" id="stac:ABII15_23675"/>
<gene>
    <name evidence="1" type="ORF">ABII15_23675</name>
</gene>
<evidence type="ECO:0000313" key="1">
    <source>
        <dbReference type="EMBL" id="XCJ72775.1"/>
    </source>
</evidence>